<evidence type="ECO:0000256" key="1">
    <source>
        <dbReference type="SAM" id="Phobius"/>
    </source>
</evidence>
<reference evidence="2" key="1">
    <citation type="journal article" date="2014" name="Front. Microbiol.">
        <title>High frequency of phylogenetically diverse reductive dehalogenase-homologous genes in deep subseafloor sedimentary metagenomes.</title>
        <authorList>
            <person name="Kawai M."/>
            <person name="Futagami T."/>
            <person name="Toyoda A."/>
            <person name="Takaki Y."/>
            <person name="Nishi S."/>
            <person name="Hori S."/>
            <person name="Arai W."/>
            <person name="Tsubouchi T."/>
            <person name="Morono Y."/>
            <person name="Uchiyama I."/>
            <person name="Ito T."/>
            <person name="Fujiyama A."/>
            <person name="Inagaki F."/>
            <person name="Takami H."/>
        </authorList>
    </citation>
    <scope>NUCLEOTIDE SEQUENCE</scope>
    <source>
        <strain evidence="2">Expedition CK06-06</strain>
    </source>
</reference>
<proteinExistence type="predicted"/>
<feature type="transmembrane region" description="Helical" evidence="1">
    <location>
        <begin position="5"/>
        <end position="26"/>
    </location>
</feature>
<keyword evidence="1" id="KW-0472">Membrane</keyword>
<organism evidence="2">
    <name type="scientific">marine sediment metagenome</name>
    <dbReference type="NCBI Taxonomy" id="412755"/>
    <lineage>
        <taxon>unclassified sequences</taxon>
        <taxon>metagenomes</taxon>
        <taxon>ecological metagenomes</taxon>
    </lineage>
</organism>
<keyword evidence="1" id="KW-1133">Transmembrane helix</keyword>
<accession>X1T7A1</accession>
<keyword evidence="1" id="KW-0812">Transmembrane</keyword>
<comment type="caution">
    <text evidence="2">The sequence shown here is derived from an EMBL/GenBank/DDBJ whole genome shotgun (WGS) entry which is preliminary data.</text>
</comment>
<gene>
    <name evidence="2" type="ORF">S12H4_15424</name>
</gene>
<sequence>WLAIILVALAIMYVIVVATLSIKTIVELFKTQPGLEDVKVAWGKEALILDIKDAEGHWERPPTPPETLEEMSEGELRTYLDKIAEEEVPPEVAWLPLAVVGGVVVLGVGVAAVALARRPAK</sequence>
<dbReference type="AlphaFoldDB" id="X1T7A1"/>
<feature type="transmembrane region" description="Helical" evidence="1">
    <location>
        <begin position="93"/>
        <end position="116"/>
    </location>
</feature>
<name>X1T7A1_9ZZZZ</name>
<evidence type="ECO:0000313" key="2">
    <source>
        <dbReference type="EMBL" id="GAI87261.1"/>
    </source>
</evidence>
<dbReference type="EMBL" id="BARW01007404">
    <property type="protein sequence ID" value="GAI87261.1"/>
    <property type="molecule type" value="Genomic_DNA"/>
</dbReference>
<protein>
    <submittedName>
        <fullName evidence="2">Uncharacterized protein</fullName>
    </submittedName>
</protein>
<feature type="non-terminal residue" evidence="2">
    <location>
        <position position="1"/>
    </location>
</feature>